<dbReference type="PROSITE" id="PS51265">
    <property type="entry name" value="ZF_DBF4"/>
    <property type="match status" value="1"/>
</dbReference>
<evidence type="ECO:0000256" key="3">
    <source>
        <dbReference type="ARBA" id="ARBA00022833"/>
    </source>
</evidence>
<comment type="caution">
    <text evidence="7">The sequence shown here is derived from an EMBL/GenBank/DDBJ whole genome shotgun (WGS) entry which is preliminary data.</text>
</comment>
<dbReference type="GO" id="GO:1901987">
    <property type="term" value="P:regulation of cell cycle phase transition"/>
    <property type="evidence" value="ECO:0007669"/>
    <property type="project" value="TreeGrafter"/>
</dbReference>
<evidence type="ECO:0000256" key="2">
    <source>
        <dbReference type="ARBA" id="ARBA00022771"/>
    </source>
</evidence>
<accession>A0A5C3FGG8</accession>
<sequence>MSATRDQTSSRIPLSVKNTSTQSALPRDASLLSKPAAQQALRGSIVPGASGLPRPRATASASALPNFIARSHLGVDRSNQENTLPQYGIATPKKRAIPIDESHVRNVVLDSPSKRSRSSRTGTDSSNAEQSVSGALATDLNGIRVQDARKASQSAHAHASMDRVRASQQTLALAHATSVKTNRKVQEPSQEVVQESRRRQTENEIWRQKYKRAFPNFIFHFDSVDAASAKRYGEFILELGGHVDQFFSRRVTHVITTRQVPEEGAPGEPAPLEPTLREPAAREPITSAGGCNAERLSAQKLFRPSFLASRAASAKAGGNSSRARPVPLFSERNPLQEPPRGQYGPQDMLVKAQSFGMRIWQLEKLQNVVVRLLNLSMRDLEGPRKKNLSKMLQMEKVYGTTERDPTAARSSFHYFDKHSAYILVEDATMEHRPIITHEYTYTDDEKAEGAKPPWPVVYGETLGRCPFTFYPPKRNTVKPRDGEDVGTLRLEVPQSLRRAVSLNNMARSNLGPAMRPQAAQLGAIDMKRQENPLASGNSVSITSNIASTTSNIFTDQQTGATVGLPQNRRVAELNRRVHMSNTYSRPSHLLNASPASVIAGSTTASGLGLHREGGSRAMGSPAAQRGAESGATVRRMLGLEDQRAPGMALQRSASTSAVDRPPSAKKPGYCENCRVKYEDFTEHIYDRKHRKFATNEVHFVDIDALIMRVQRPIRPSSEDELSSGFLEFEAIPSSQPEENVAYSDSDEELSAGSPEAEDDEAGEGEELPASMRTHVHGAYA</sequence>
<dbReference type="FunFam" id="6.10.250.3410:FF:000001">
    <property type="entry name" value="Protein DBF4 homolog A"/>
    <property type="match status" value="1"/>
</dbReference>
<dbReference type="Pfam" id="PF08630">
    <property type="entry name" value="Dfp1_Him1_M"/>
    <property type="match status" value="1"/>
</dbReference>
<dbReference type="OrthoDB" id="21380at2759"/>
<dbReference type="EMBL" id="OOIQ01000001">
    <property type="protein sequence ID" value="SPO42817.1"/>
    <property type="molecule type" value="Genomic_DNA"/>
</dbReference>
<dbReference type="InterPro" id="IPR055116">
    <property type="entry name" value="DBF4_BRCT"/>
</dbReference>
<evidence type="ECO:0000313" key="8">
    <source>
        <dbReference type="Proteomes" id="UP000325008"/>
    </source>
</evidence>
<dbReference type="InterPro" id="IPR051590">
    <property type="entry name" value="Replication_Regulatory_Kinase"/>
</dbReference>
<keyword evidence="8" id="KW-1185">Reference proteome</keyword>
<evidence type="ECO:0000256" key="1">
    <source>
        <dbReference type="ARBA" id="ARBA00022723"/>
    </source>
</evidence>
<dbReference type="GO" id="GO:0010571">
    <property type="term" value="P:positive regulation of nuclear cell cycle DNA replication"/>
    <property type="evidence" value="ECO:0007669"/>
    <property type="project" value="TreeGrafter"/>
</dbReference>
<reference evidence="7" key="1">
    <citation type="submission" date="2018-03" db="EMBL/GenBank/DDBJ databases">
        <authorList>
            <person name="Guldener U."/>
        </authorList>
    </citation>
    <scope>NUCLEOTIDE SEQUENCE [LARGE SCALE GENOMIC DNA]</scope>
    <source>
        <strain evidence="7">ATCC34888</strain>
    </source>
</reference>
<feature type="domain" description="DBF4-type" evidence="6">
    <location>
        <begin position="663"/>
        <end position="712"/>
    </location>
</feature>
<dbReference type="Pfam" id="PF22437">
    <property type="entry name" value="DBF4_BRCT"/>
    <property type="match status" value="1"/>
</dbReference>
<dbReference type="Proteomes" id="UP000325008">
    <property type="component" value="Unassembled WGS sequence"/>
</dbReference>
<dbReference type="GO" id="GO:0008270">
    <property type="term" value="F:zinc ion binding"/>
    <property type="evidence" value="ECO:0007669"/>
    <property type="project" value="UniProtKB-KW"/>
</dbReference>
<dbReference type="SMART" id="SM00586">
    <property type="entry name" value="ZnF_DBF"/>
    <property type="match status" value="1"/>
</dbReference>
<dbReference type="CDD" id="cd00027">
    <property type="entry name" value="BRCT"/>
    <property type="match status" value="1"/>
</dbReference>
<dbReference type="InterPro" id="IPR006572">
    <property type="entry name" value="Znf_DBF"/>
</dbReference>
<feature type="region of interest" description="Disordered" evidence="5">
    <location>
        <begin position="147"/>
        <end position="196"/>
    </location>
</feature>
<keyword evidence="1" id="KW-0479">Metal-binding</keyword>
<feature type="region of interest" description="Disordered" evidence="5">
    <location>
        <begin position="1"/>
        <end position="35"/>
    </location>
</feature>
<protein>
    <submittedName>
        <fullName evidence="7">Related to Hsk1-interacting molecule 1</fullName>
    </submittedName>
</protein>
<evidence type="ECO:0000256" key="4">
    <source>
        <dbReference type="PROSITE-ProRule" id="PRU00600"/>
    </source>
</evidence>
<dbReference type="GO" id="GO:0043539">
    <property type="term" value="F:protein serine/threonine kinase activator activity"/>
    <property type="evidence" value="ECO:0007669"/>
    <property type="project" value="TreeGrafter"/>
</dbReference>
<evidence type="ECO:0000313" key="7">
    <source>
        <dbReference type="EMBL" id="SPO42817.1"/>
    </source>
</evidence>
<dbReference type="InterPro" id="IPR013939">
    <property type="entry name" value="Regulatory_Dfp1/Him1"/>
</dbReference>
<dbReference type="SUPFAM" id="SSF52113">
    <property type="entry name" value="BRCT domain"/>
    <property type="match status" value="1"/>
</dbReference>
<feature type="region of interest" description="Disordered" evidence="5">
    <location>
        <begin position="313"/>
        <end position="344"/>
    </location>
</feature>
<name>A0A5C3FGG8_PSEA2</name>
<evidence type="ECO:0000259" key="6">
    <source>
        <dbReference type="PROSITE" id="PS51265"/>
    </source>
</evidence>
<feature type="compositionally biased region" description="Acidic residues" evidence="5">
    <location>
        <begin position="744"/>
        <end position="766"/>
    </location>
</feature>
<proteinExistence type="predicted"/>
<organism evidence="7 8">
    <name type="scientific">Pseudozyma antarctica</name>
    <name type="common">Yeast</name>
    <name type="synonym">Candida antarctica</name>
    <dbReference type="NCBI Taxonomy" id="84753"/>
    <lineage>
        <taxon>Eukaryota</taxon>
        <taxon>Fungi</taxon>
        <taxon>Dikarya</taxon>
        <taxon>Basidiomycota</taxon>
        <taxon>Ustilaginomycotina</taxon>
        <taxon>Ustilaginomycetes</taxon>
        <taxon>Ustilaginales</taxon>
        <taxon>Ustilaginaceae</taxon>
        <taxon>Moesziomyces</taxon>
    </lineage>
</organism>
<feature type="region of interest" description="Disordered" evidence="5">
    <location>
        <begin position="646"/>
        <end position="665"/>
    </location>
</feature>
<dbReference type="InterPro" id="IPR036420">
    <property type="entry name" value="BRCT_dom_sf"/>
</dbReference>
<dbReference type="Pfam" id="PF07535">
    <property type="entry name" value="zf-DBF"/>
    <property type="match status" value="1"/>
</dbReference>
<keyword evidence="2 4" id="KW-0863">Zinc-finger</keyword>
<dbReference type="Gene3D" id="6.10.250.3410">
    <property type="entry name" value="DBF zinc finger"/>
    <property type="match status" value="1"/>
</dbReference>
<feature type="region of interest" description="Disordered" evidence="5">
    <location>
        <begin position="730"/>
        <end position="780"/>
    </location>
</feature>
<dbReference type="InterPro" id="IPR038545">
    <property type="entry name" value="Znf_DBF_sf"/>
</dbReference>
<feature type="compositionally biased region" description="Polar residues" evidence="5">
    <location>
        <begin position="1"/>
        <end position="24"/>
    </location>
</feature>
<keyword evidence="3" id="KW-0862">Zinc</keyword>
<dbReference type="AlphaFoldDB" id="A0A5C3FGG8"/>
<dbReference type="GO" id="GO:0031431">
    <property type="term" value="C:Dbf4-dependent protein kinase complex"/>
    <property type="evidence" value="ECO:0007669"/>
    <property type="project" value="TreeGrafter"/>
</dbReference>
<dbReference type="GO" id="GO:0003676">
    <property type="term" value="F:nucleic acid binding"/>
    <property type="evidence" value="ECO:0007669"/>
    <property type="project" value="InterPro"/>
</dbReference>
<dbReference type="PANTHER" id="PTHR15375:SF26">
    <property type="entry name" value="PROTEIN CHIFFON"/>
    <property type="match status" value="1"/>
</dbReference>
<dbReference type="PANTHER" id="PTHR15375">
    <property type="entry name" value="ACTIVATOR OF S-PHASE KINASE-RELATED"/>
    <property type="match status" value="1"/>
</dbReference>
<evidence type="ECO:0000256" key="5">
    <source>
        <dbReference type="SAM" id="MobiDB-lite"/>
    </source>
</evidence>
<gene>
    <name evidence="7" type="ORF">PSANT_00500</name>
</gene>
<feature type="region of interest" description="Disordered" evidence="5">
    <location>
        <begin position="101"/>
        <end position="134"/>
    </location>
</feature>